<protein>
    <submittedName>
        <fullName evidence="5">Phage tail tape measure protein</fullName>
    </submittedName>
</protein>
<dbReference type="Proteomes" id="UP000630615">
    <property type="component" value="Unassembled WGS sequence"/>
</dbReference>
<evidence type="ECO:0000313" key="6">
    <source>
        <dbReference type="Proteomes" id="UP000630615"/>
    </source>
</evidence>
<keyword evidence="3" id="KW-0812">Transmembrane</keyword>
<reference evidence="6" key="1">
    <citation type="journal article" date="2019" name="Int. J. Syst. Evol. Microbiol.">
        <title>The Global Catalogue of Microorganisms (GCM) 10K type strain sequencing project: providing services to taxonomists for standard genome sequencing and annotation.</title>
        <authorList>
            <consortium name="The Broad Institute Genomics Platform"/>
            <consortium name="The Broad Institute Genome Sequencing Center for Infectious Disease"/>
            <person name="Wu L."/>
            <person name="Ma J."/>
        </authorList>
    </citation>
    <scope>NUCLEOTIDE SEQUENCE [LARGE SCALE GENOMIC DNA]</scope>
    <source>
        <strain evidence="6">CGMCC 1.15942</strain>
    </source>
</reference>
<feature type="transmembrane region" description="Helical" evidence="3">
    <location>
        <begin position="566"/>
        <end position="591"/>
    </location>
</feature>
<dbReference type="Pfam" id="PF10145">
    <property type="entry name" value="PhageMin_Tail"/>
    <property type="match status" value="1"/>
</dbReference>
<sequence length="824" mass="88484">MANKRINGITIALDADTKGVTSGLKDITTRSTKVSGELKQVERLLKMNPGNTELLAQKQQLLSEQVQNTSDKLKALKGAQADVEASYKNGDIGAEQYRAFQRELATTEGALKGYKGQIENMQTEQERLGQNTSRLDSLFKATGTSIEDYQDILGNKLVNSIKNGKASSDDLEVAINKIGKSALGSEVDLKEMKESLDKIDDGDSIENVKNELKELSSTADTTGDSMEGIGSKLNSGNMMAAAEQLSAAGDKIKEFAGKAQDAFREVDDGADIIVTKTGASAEAIDSMTETYKNLTNSLPVDSFSDVGSAVGEMNTQFGFMDDKLEESSDYLLKFANINEADVSSSAINARKAIEAYSLTNEDFNMVLDATTKTAQNTGQSVDNLFDKAIKGAPQIKQLGLGFGESVALMGKFEQSGIDSSKMLSYLSKASVVYAKDNKSLSQGLEETSKKINGAANQTEAMTIAAEIFGTKGAGVMEDAIKRGSLNFEGLAETVKNVNGTVEDTFEATLDPIDRQQVAMNNVTNVMAEFGAIIAEALAPILDALIPIIQTLASWFGAMPEPVKQFIVILGGLVVLLTSIAPLITAIMAVVGALGATALGPLILIILAVVAAIVAVINIVKNWGAISDWLKEKWDSFGKWMGDFWKGISKGAGDAIGGVAKFFTDKMNGIVKTVNDKINVVRGFFDKLKLKFPEITLPKLPHFSLKMGEKTVFGKKISYPNGLDVKWFADGGILTKPTIFGRNGNQLLGGGEAGKEAIAPLDQLMGYIRTAVAEQMQGGSGDEIHLHLNAYGNLPKKTMDEMAEYFMYRFTELKTQKNPFGRGGL</sequence>
<keyword evidence="6" id="KW-1185">Reference proteome</keyword>
<accession>A0ABQ1NZK8</accession>
<evidence type="ECO:0000313" key="5">
    <source>
        <dbReference type="EMBL" id="GGC88003.1"/>
    </source>
</evidence>
<evidence type="ECO:0000259" key="4">
    <source>
        <dbReference type="Pfam" id="PF10145"/>
    </source>
</evidence>
<name>A0ABQ1NZK8_9ENTE</name>
<keyword evidence="2" id="KW-0175">Coiled coil</keyword>
<proteinExistence type="predicted"/>
<dbReference type="NCBIfam" id="TIGR01760">
    <property type="entry name" value="tape_meas_TP901"/>
    <property type="match status" value="1"/>
</dbReference>
<dbReference type="PANTHER" id="PTHR37813">
    <property type="entry name" value="FELS-2 PROPHAGE PROTEIN"/>
    <property type="match status" value="1"/>
</dbReference>
<feature type="coiled-coil region" evidence="2">
    <location>
        <begin position="104"/>
        <end position="131"/>
    </location>
</feature>
<dbReference type="PANTHER" id="PTHR37813:SF1">
    <property type="entry name" value="FELS-2 PROPHAGE PROTEIN"/>
    <property type="match status" value="1"/>
</dbReference>
<evidence type="ECO:0000256" key="2">
    <source>
        <dbReference type="SAM" id="Coils"/>
    </source>
</evidence>
<organism evidence="5 6">
    <name type="scientific">Enterococcus wangshanyuanii</name>
    <dbReference type="NCBI Taxonomy" id="2005703"/>
    <lineage>
        <taxon>Bacteria</taxon>
        <taxon>Bacillati</taxon>
        <taxon>Bacillota</taxon>
        <taxon>Bacilli</taxon>
        <taxon>Lactobacillales</taxon>
        <taxon>Enterococcaceae</taxon>
        <taxon>Enterococcus</taxon>
    </lineage>
</organism>
<keyword evidence="1" id="KW-1188">Viral release from host cell</keyword>
<gene>
    <name evidence="5" type="primary">pi242</name>
    <name evidence="5" type="ORF">GCM10011573_17020</name>
</gene>
<comment type="caution">
    <text evidence="5">The sequence shown here is derived from an EMBL/GenBank/DDBJ whole genome shotgun (WGS) entry which is preliminary data.</text>
</comment>
<evidence type="ECO:0000256" key="1">
    <source>
        <dbReference type="ARBA" id="ARBA00022612"/>
    </source>
</evidence>
<dbReference type="InterPro" id="IPR010090">
    <property type="entry name" value="Phage_tape_meas"/>
</dbReference>
<feature type="transmembrane region" description="Helical" evidence="3">
    <location>
        <begin position="529"/>
        <end position="554"/>
    </location>
</feature>
<evidence type="ECO:0000256" key="3">
    <source>
        <dbReference type="SAM" id="Phobius"/>
    </source>
</evidence>
<dbReference type="RefSeq" id="WP_088271265.1">
    <property type="nucleotide sequence ID" value="NZ_BMKI01000003.1"/>
</dbReference>
<feature type="transmembrane region" description="Helical" evidence="3">
    <location>
        <begin position="597"/>
        <end position="619"/>
    </location>
</feature>
<keyword evidence="3" id="KW-0472">Membrane</keyword>
<dbReference type="EMBL" id="BMKI01000003">
    <property type="protein sequence ID" value="GGC88003.1"/>
    <property type="molecule type" value="Genomic_DNA"/>
</dbReference>
<keyword evidence="3" id="KW-1133">Transmembrane helix</keyword>
<feature type="domain" description="Phage tail tape measure protein" evidence="4">
    <location>
        <begin position="291"/>
        <end position="433"/>
    </location>
</feature>